<gene>
    <name evidence="3" type="ORF">MMA15_06230</name>
</gene>
<reference evidence="3" key="1">
    <citation type="submission" date="2022-03" db="EMBL/GenBank/DDBJ databases">
        <authorList>
            <person name="Santos J.D.N."/>
            <person name="Kallscheuer N."/>
            <person name="Jogler C."/>
            <person name="Lage O.M."/>
        </authorList>
    </citation>
    <scope>NUCLEOTIDE SEQUENCE</scope>
    <source>
        <strain evidence="3">M600PL45_2</strain>
    </source>
</reference>
<reference evidence="3" key="2">
    <citation type="journal article" date="2023" name="Int. J. Syst. Evol. Microbiol.">
        <title>Streptomyces marispadix sp. nov., isolated from marine beach sediment of the Northern Coast of Portugal.</title>
        <authorList>
            <person name="dos Santos J.D.N."/>
            <person name="Vitorino I.R."/>
            <person name="Kallscheuer N."/>
            <person name="Srivastava A."/>
            <person name="Krautwurst S."/>
            <person name="Marz M."/>
            <person name="Jogler C."/>
            <person name="Lobo Da Cunha A."/>
            <person name="Catita J."/>
            <person name="Goncalves H."/>
            <person name="Gonzalez I."/>
            <person name="Reyes F."/>
            <person name="Lage O.M."/>
        </authorList>
    </citation>
    <scope>NUCLEOTIDE SEQUENCE</scope>
    <source>
        <strain evidence="3">M600PL45_2</strain>
    </source>
</reference>
<evidence type="ECO:0000313" key="3">
    <source>
        <dbReference type="EMBL" id="MCH6160030.1"/>
    </source>
</evidence>
<proteinExistence type="inferred from homology"/>
<evidence type="ECO:0000259" key="2">
    <source>
        <dbReference type="Pfam" id="PF08327"/>
    </source>
</evidence>
<dbReference type="InterPro" id="IPR023393">
    <property type="entry name" value="START-like_dom_sf"/>
</dbReference>
<dbReference type="Pfam" id="PF08327">
    <property type="entry name" value="AHSA1"/>
    <property type="match status" value="1"/>
</dbReference>
<accession>A0ABS9SUT3</accession>
<feature type="domain" description="Activator of Hsp90 ATPase homologue 1/2-like C-terminal" evidence="2">
    <location>
        <begin position="26"/>
        <end position="140"/>
    </location>
</feature>
<name>A0ABS9SUT3_9ACTN</name>
<protein>
    <submittedName>
        <fullName evidence="3">SRPBCC family protein</fullName>
    </submittedName>
</protein>
<evidence type="ECO:0000256" key="1">
    <source>
        <dbReference type="ARBA" id="ARBA00006817"/>
    </source>
</evidence>
<dbReference type="InterPro" id="IPR013538">
    <property type="entry name" value="ASHA1/2-like_C"/>
</dbReference>
<dbReference type="RefSeq" id="WP_241058043.1">
    <property type="nucleotide sequence ID" value="NZ_JAKWJU010000002.1"/>
</dbReference>
<comment type="caution">
    <text evidence="3">The sequence shown here is derived from an EMBL/GenBank/DDBJ whole genome shotgun (WGS) entry which is preliminary data.</text>
</comment>
<dbReference type="Gene3D" id="3.30.530.20">
    <property type="match status" value="1"/>
</dbReference>
<comment type="similarity">
    <text evidence="1">Belongs to the AHA1 family.</text>
</comment>
<evidence type="ECO:0000313" key="4">
    <source>
        <dbReference type="Proteomes" id="UP001166784"/>
    </source>
</evidence>
<organism evidence="3 4">
    <name type="scientific">Streptomyces marispadix</name>
    <dbReference type="NCBI Taxonomy" id="2922868"/>
    <lineage>
        <taxon>Bacteria</taxon>
        <taxon>Bacillati</taxon>
        <taxon>Actinomycetota</taxon>
        <taxon>Actinomycetes</taxon>
        <taxon>Kitasatosporales</taxon>
        <taxon>Streptomycetaceae</taxon>
        <taxon>Streptomyces</taxon>
    </lineage>
</organism>
<dbReference type="CDD" id="cd08899">
    <property type="entry name" value="SRPBCC_CalC_Aha1-like_6"/>
    <property type="match status" value="1"/>
</dbReference>
<dbReference type="EMBL" id="JAKWJU010000002">
    <property type="protein sequence ID" value="MCH6160030.1"/>
    <property type="molecule type" value="Genomic_DNA"/>
</dbReference>
<dbReference type="SUPFAM" id="SSF55961">
    <property type="entry name" value="Bet v1-like"/>
    <property type="match status" value="1"/>
</dbReference>
<dbReference type="Proteomes" id="UP001166784">
    <property type="component" value="Unassembled WGS sequence"/>
</dbReference>
<sequence>MTSQPDGSLTPTADGTDLVLIRTFRAPIVDVWDSLTESERTSRWFGPWTGRPGAGETVTVTMTAEEGSPESQMKIEVCEPPHRLAMSSVHDYGTWHLEAQLTERDGITELRFVQHLTDTSMVGEIGPGWEYYLDRFTAAFRDEPMPDFGDYYPGMKGYYEALVKDVKDVGTD</sequence>
<keyword evidence="4" id="KW-1185">Reference proteome</keyword>